<dbReference type="EMBL" id="RQGN01000104">
    <property type="protein sequence ID" value="TGL92784.1"/>
    <property type="molecule type" value="Genomic_DNA"/>
</dbReference>
<evidence type="ECO:0008006" key="4">
    <source>
        <dbReference type="Google" id="ProtNLM"/>
    </source>
</evidence>
<evidence type="ECO:0000313" key="2">
    <source>
        <dbReference type="EMBL" id="TGL92784.1"/>
    </source>
</evidence>
<dbReference type="Proteomes" id="UP000298429">
    <property type="component" value="Unassembled WGS sequence"/>
</dbReference>
<name>A0A5F2AXP8_9LEPT</name>
<keyword evidence="1" id="KW-0472">Membrane</keyword>
<gene>
    <name evidence="2" type="ORF">EHQ76_19645</name>
</gene>
<dbReference type="AlphaFoldDB" id="A0A5F2AXP8"/>
<sequence>MKEHSKDNLLHLFSDVGSSKELPEEIKNDPEALREYFDLIRVKTLLGSLDPEDFPIPQKVQTISWQKKTGAFLLAAASLLIVFGTFLYYQMREDSYKIVLNKKASQGICEQTQIGNEIQLQTQENSTCDLGLNGQGEFSIRAFPKTRFTAKSDSQILRIEVQEGSILFSSVSKREGSVVEVNSPHIRSVLLGTSLLVSANPDKEKIVLIEGHIEVYTLQSSNATEKPIAVEPGFIAEATNTGEANDSSQTYRIFINKMSPKEESALHSQLDSVKRIHEGKSPKEYDKADLDSIENIRNSESWSSRPYVQITTNDGKIKEGYLTEIGDFYSIYTIDQGLIRIPKSSIVEMSTLRQ</sequence>
<keyword evidence="1" id="KW-0812">Transmembrane</keyword>
<comment type="caution">
    <text evidence="2">The sequence shown here is derived from an EMBL/GenBank/DDBJ whole genome shotgun (WGS) entry which is preliminary data.</text>
</comment>
<keyword evidence="1" id="KW-1133">Transmembrane helix</keyword>
<evidence type="ECO:0000313" key="3">
    <source>
        <dbReference type="Proteomes" id="UP000298429"/>
    </source>
</evidence>
<proteinExistence type="predicted"/>
<accession>A0A5F2AXP8</accession>
<dbReference type="NCBIfam" id="NF047528">
    <property type="entry name" value="LIMLP_03685_anti-sigma"/>
    <property type="match status" value="1"/>
</dbReference>
<evidence type="ECO:0000256" key="1">
    <source>
        <dbReference type="SAM" id="Phobius"/>
    </source>
</evidence>
<dbReference type="Gene3D" id="2.60.120.1440">
    <property type="match status" value="1"/>
</dbReference>
<protein>
    <recommendedName>
        <fullName evidence="4">Iron dicitrate transport regulator FecR</fullName>
    </recommendedName>
</protein>
<reference evidence="2 3" key="1">
    <citation type="journal article" date="2019" name="PLoS Negl. Trop. Dis.">
        <title>Revisiting the worldwide diversity of Leptospira species in the environment.</title>
        <authorList>
            <person name="Vincent A.T."/>
            <person name="Schiettekatte O."/>
            <person name="Bourhy P."/>
            <person name="Veyrier F.J."/>
            <person name="Picardeau M."/>
        </authorList>
    </citation>
    <scope>NUCLEOTIDE SEQUENCE [LARGE SCALE GENOMIC DNA]</scope>
    <source>
        <strain evidence="2 3">201702444</strain>
    </source>
</reference>
<dbReference type="RefSeq" id="WP_135672534.1">
    <property type="nucleotide sequence ID" value="NZ_RQGN01000104.1"/>
</dbReference>
<organism evidence="2 3">
    <name type="scientific">Leptospira barantonii</name>
    <dbReference type="NCBI Taxonomy" id="2023184"/>
    <lineage>
        <taxon>Bacteria</taxon>
        <taxon>Pseudomonadati</taxon>
        <taxon>Spirochaetota</taxon>
        <taxon>Spirochaetia</taxon>
        <taxon>Leptospirales</taxon>
        <taxon>Leptospiraceae</taxon>
        <taxon>Leptospira</taxon>
    </lineage>
</organism>
<feature type="transmembrane region" description="Helical" evidence="1">
    <location>
        <begin position="71"/>
        <end position="89"/>
    </location>
</feature>
<dbReference type="OrthoDB" id="345589at2"/>